<evidence type="ECO:0000259" key="4">
    <source>
        <dbReference type="Pfam" id="PF07705"/>
    </source>
</evidence>
<evidence type="ECO:0000256" key="1">
    <source>
        <dbReference type="SAM" id="MobiDB-lite"/>
    </source>
</evidence>
<feature type="domain" description="CARDB" evidence="4">
    <location>
        <begin position="177"/>
        <end position="252"/>
    </location>
</feature>
<comment type="caution">
    <text evidence="5">The sequence shown here is derived from an EMBL/GenBank/DDBJ whole genome shotgun (WGS) entry which is preliminary data.</text>
</comment>
<keyword evidence="3" id="KW-0732">Signal</keyword>
<feature type="region of interest" description="Disordered" evidence="1">
    <location>
        <begin position="478"/>
        <end position="500"/>
    </location>
</feature>
<keyword evidence="2" id="KW-0472">Membrane</keyword>
<name>A0A437S4T4_9FIRM</name>
<keyword evidence="2" id="KW-1133">Transmembrane helix</keyword>
<protein>
    <recommendedName>
        <fullName evidence="4">CARDB domain-containing protein</fullName>
    </recommendedName>
</protein>
<dbReference type="Gene3D" id="2.60.40.10">
    <property type="entry name" value="Immunoglobulins"/>
    <property type="match status" value="3"/>
</dbReference>
<feature type="transmembrane region" description="Helical" evidence="2">
    <location>
        <begin position="692"/>
        <end position="712"/>
    </location>
</feature>
<keyword evidence="6" id="KW-1185">Reference proteome</keyword>
<evidence type="ECO:0000256" key="2">
    <source>
        <dbReference type="SAM" id="Phobius"/>
    </source>
</evidence>
<dbReference type="PANTHER" id="PTHR35902">
    <property type="entry name" value="S-LAYER DOMAIN-LIKE PROTEIN-RELATED"/>
    <property type="match status" value="1"/>
</dbReference>
<dbReference type="Pfam" id="PF07705">
    <property type="entry name" value="CARDB"/>
    <property type="match status" value="1"/>
</dbReference>
<feature type="chain" id="PRO_5018993026" description="CARDB domain-containing protein" evidence="3">
    <location>
        <begin position="23"/>
        <end position="727"/>
    </location>
</feature>
<evidence type="ECO:0000313" key="5">
    <source>
        <dbReference type="EMBL" id="RVU53976.1"/>
    </source>
</evidence>
<sequence>MKKFLCIIFTLIFFISSVPVSAGQQNKTGADYEFAVTDTKLTNNDVAVSDIKLNVSATQTVTVSEGTSAAVDVTITNNSDKKVDNVTAQAVIENPDKAYIDGDGYIYGGAVNIYGGSSERGSFSIRTESDFTSKTIPIKINLRYYLNGKVQDQSETIYVRVTAPEKPVNPAIEISKVDSVWVNKVDAGKEFQVLFEVKNTGDAVARNIKISINGLETGKITLANGLSTVDITALSPGDSQFVSFNLKTEQSAPGGTYMLDLSYSFTGEGDSTVDAGRSPKEGKYQFSMGVIKAPISQSSLEFKNITFPTGAVGRNQSVKISFDLVNTGKYTAENIKVTANSQDQGGLASKSVSQVNVKPLAPGKSAHFSFEFITTPAAETKNYPVEIKATYTDEKTTESSNENSQIVGVFVKAPKEKDPNAKDQSPVPKLIIEEYSFDPQIIEAGRPFKMYLKLYNTNANKNVRNIKIFLTSDIQESATGNSQDSANTSGPSPSSTASVFTPVGSSNTFYVDNIGPGKRVDKEITLTTVPDTAAKTYTVIANFEYEDAQANKYEATEQIGVPVVQQAKLEVGEIVPQSEFSTGMDTPLSVDFYNTGKATLYNVMVKITGKDLKFDTPTYYKGNFQPGSSDQFSVNINPESQGKKKITLEFTFEDSTGETQSIKRDYEFEVMDFEGMNFEEDFPVDKGGGFPFIQVIGAVVLIGAGVGTFLLIRKRKSQDDEDEDLEL</sequence>
<dbReference type="Proteomes" id="UP000288812">
    <property type="component" value="Unassembled WGS sequence"/>
</dbReference>
<accession>A0A437S4T4</accession>
<organism evidence="5 6">
    <name type="scientific">Anaerosphaera multitolerans</name>
    <dbReference type="NCBI Taxonomy" id="2487351"/>
    <lineage>
        <taxon>Bacteria</taxon>
        <taxon>Bacillati</taxon>
        <taxon>Bacillota</taxon>
        <taxon>Tissierellia</taxon>
        <taxon>Tissierellales</taxon>
        <taxon>Peptoniphilaceae</taxon>
        <taxon>Anaerosphaera</taxon>
    </lineage>
</organism>
<gene>
    <name evidence="5" type="ORF">EF514_09680</name>
</gene>
<dbReference type="InterPro" id="IPR013783">
    <property type="entry name" value="Ig-like_fold"/>
</dbReference>
<dbReference type="GO" id="GO:0003810">
    <property type="term" value="F:protein-glutamine gamma-glutamyltransferase activity"/>
    <property type="evidence" value="ECO:0007669"/>
    <property type="project" value="InterPro"/>
</dbReference>
<reference evidence="5 6" key="1">
    <citation type="submission" date="2018-11" db="EMBL/GenBank/DDBJ databases">
        <title>Genome sequencing and assembly of Anaerosphaera sp. nov., GS7-6-2.</title>
        <authorList>
            <person name="Rettenmaier R."/>
            <person name="Liebl W."/>
            <person name="Zverlov V."/>
        </authorList>
    </citation>
    <scope>NUCLEOTIDE SEQUENCE [LARGE SCALE GENOMIC DNA]</scope>
    <source>
        <strain evidence="5 6">GS7-6-2</strain>
    </source>
</reference>
<keyword evidence="2" id="KW-0812">Transmembrane</keyword>
<proteinExistence type="predicted"/>
<dbReference type="InterPro" id="IPR036238">
    <property type="entry name" value="Transglutaminase_C_sf"/>
</dbReference>
<dbReference type="InterPro" id="IPR011635">
    <property type="entry name" value="CARDB"/>
</dbReference>
<evidence type="ECO:0000313" key="6">
    <source>
        <dbReference type="Proteomes" id="UP000288812"/>
    </source>
</evidence>
<dbReference type="SUPFAM" id="SSF49309">
    <property type="entry name" value="Transglutaminase, two C-terminal domains"/>
    <property type="match status" value="1"/>
</dbReference>
<evidence type="ECO:0000256" key="3">
    <source>
        <dbReference type="SAM" id="SignalP"/>
    </source>
</evidence>
<feature type="signal peptide" evidence="3">
    <location>
        <begin position="1"/>
        <end position="22"/>
    </location>
</feature>
<dbReference type="AlphaFoldDB" id="A0A437S4T4"/>
<dbReference type="OrthoDB" id="1704454at2"/>
<dbReference type="RefSeq" id="WP_127725241.1">
    <property type="nucleotide sequence ID" value="NZ_RLIH01000018.1"/>
</dbReference>
<dbReference type="EMBL" id="RLIH01000018">
    <property type="protein sequence ID" value="RVU53976.1"/>
    <property type="molecule type" value="Genomic_DNA"/>
</dbReference>